<keyword evidence="1" id="KW-0812">Transmembrane</keyword>
<keyword evidence="1" id="KW-1133">Transmembrane helix</keyword>
<dbReference type="Proteomes" id="UP000189339">
    <property type="component" value="Unassembled WGS sequence"/>
</dbReference>
<comment type="caution">
    <text evidence="2">The sequence shown here is derived from an EMBL/GenBank/DDBJ whole genome shotgun (WGS) entry which is preliminary data.</text>
</comment>
<reference evidence="2 3" key="1">
    <citation type="submission" date="2016-12" db="EMBL/GenBank/DDBJ databases">
        <title>Marinobacter lutaoensis whole genome sequencing.</title>
        <authorList>
            <person name="Verma A."/>
            <person name="Krishnamurthi S."/>
        </authorList>
    </citation>
    <scope>NUCLEOTIDE SEQUENCE [LARGE SCALE GENOMIC DNA]</scope>
    <source>
        <strain evidence="2 3">T5054</strain>
    </source>
</reference>
<evidence type="ECO:0000313" key="3">
    <source>
        <dbReference type="Proteomes" id="UP000189339"/>
    </source>
</evidence>
<evidence type="ECO:0000313" key="2">
    <source>
        <dbReference type="EMBL" id="ONF44573.1"/>
    </source>
</evidence>
<dbReference type="EMBL" id="MSCW01000004">
    <property type="protein sequence ID" value="ONF44573.1"/>
    <property type="molecule type" value="Genomic_DNA"/>
</dbReference>
<accession>A0A1V2DV41</accession>
<evidence type="ECO:0000256" key="1">
    <source>
        <dbReference type="SAM" id="Phobius"/>
    </source>
</evidence>
<dbReference type="RefSeq" id="WP_076723757.1">
    <property type="nucleotide sequence ID" value="NZ_MSCW01000004.1"/>
</dbReference>
<proteinExistence type="predicted"/>
<keyword evidence="1" id="KW-0472">Membrane</keyword>
<feature type="transmembrane region" description="Helical" evidence="1">
    <location>
        <begin position="6"/>
        <end position="28"/>
    </location>
</feature>
<name>A0A1V2DV41_9GAMM</name>
<keyword evidence="3" id="KW-1185">Reference proteome</keyword>
<organism evidence="2 3">
    <name type="scientific">Marinobacter lutaoensis</name>
    <dbReference type="NCBI Taxonomy" id="135739"/>
    <lineage>
        <taxon>Bacteria</taxon>
        <taxon>Pseudomonadati</taxon>
        <taxon>Pseudomonadota</taxon>
        <taxon>Gammaproteobacteria</taxon>
        <taxon>Pseudomonadales</taxon>
        <taxon>Marinobacteraceae</taxon>
        <taxon>Marinobacter</taxon>
    </lineage>
</organism>
<protein>
    <submittedName>
        <fullName evidence="2">Uncharacterized protein</fullName>
    </submittedName>
</protein>
<dbReference type="STRING" id="135739.BTO32_06235"/>
<sequence length="159" mass="18267">MTYEISLATVLLVIAILVLGFIVLFVGLRISRAIEKSEARIRVVNYPEFGWVFSDSKEKFKYYVDQNQFLARSEEGRNLLLEFYKSELEILEFIDGLGDLAEQSESYAQFLNFASEKIQRTTPDTMSETRWEKVKKLLPGMAKKVFDKANDVVKSTFGA</sequence>
<dbReference type="AlphaFoldDB" id="A0A1V2DV41"/>
<gene>
    <name evidence="2" type="ORF">BTO32_06235</name>
</gene>